<dbReference type="AlphaFoldDB" id="A0AB37HUL4"/>
<dbReference type="InterPro" id="IPR012429">
    <property type="entry name" value="HGSNAT_cat"/>
</dbReference>
<protein>
    <submittedName>
        <fullName evidence="4">DUF1624 domain-containing protein</fullName>
    </submittedName>
</protein>
<evidence type="ECO:0000313" key="4">
    <source>
        <dbReference type="EMBL" id="QUC10580.1"/>
    </source>
</evidence>
<dbReference type="Pfam" id="PF07786">
    <property type="entry name" value="HGSNAT_cat"/>
    <property type="match status" value="1"/>
</dbReference>
<organism evidence="4 5">
    <name type="scientific">Arachnia propionica</name>
    <dbReference type="NCBI Taxonomy" id="1750"/>
    <lineage>
        <taxon>Bacteria</taxon>
        <taxon>Bacillati</taxon>
        <taxon>Actinomycetota</taxon>
        <taxon>Actinomycetes</taxon>
        <taxon>Propionibacteriales</taxon>
        <taxon>Propionibacteriaceae</taxon>
        <taxon>Arachnia</taxon>
    </lineage>
</organism>
<keyword evidence="2" id="KW-0472">Membrane</keyword>
<name>A0AB37HUL4_9ACTN</name>
<evidence type="ECO:0000256" key="1">
    <source>
        <dbReference type="SAM" id="MobiDB-lite"/>
    </source>
</evidence>
<feature type="transmembrane region" description="Helical" evidence="2">
    <location>
        <begin position="40"/>
        <end position="66"/>
    </location>
</feature>
<feature type="region of interest" description="Disordered" evidence="1">
    <location>
        <begin position="400"/>
        <end position="423"/>
    </location>
</feature>
<accession>A0AB37HUL4</accession>
<sequence>MSVTQQMPFPLRSARPWWPQPRHTRVTGSRVPGLDAARGLAVLGMVIAHSMLTPTWGSGPAALLGFVHGRSGILFATVAGVSLAIISGGTQRLGGDDLLRARATVLGRAVVLLLIAGALSMIPTTIQVILASYAFWFVLSLPALRWRPRTLLVVACCLALVGKLLVTGLPLWIPTWGYGSPDLGGNFVPTLLATTVSPALVWMAFVLAGMALGRFGLDNVRALRGFLVAGLVLFAGFAAPFVISAGSPAPLFNDVQRSATSTTGIDRTTDPATGIDWQRALWSFEPNSGTVFEVFSSGGLALALIAGLVLLGRLPWSRWVLLPLTGVGSMALTAYVIHVVVLSDAQPEGLVTDGGPGGWLCLGLVVACGAWSQVFVSGPLEQLTGAVADRLAGYPVPRSQVVGHQGATPQAGRAGPDASRPGR</sequence>
<feature type="transmembrane region" description="Helical" evidence="2">
    <location>
        <begin position="357"/>
        <end position="376"/>
    </location>
</feature>
<feature type="transmembrane region" description="Helical" evidence="2">
    <location>
        <begin position="110"/>
        <end position="139"/>
    </location>
</feature>
<evidence type="ECO:0000256" key="2">
    <source>
        <dbReference type="SAM" id="Phobius"/>
    </source>
</evidence>
<feature type="transmembrane region" description="Helical" evidence="2">
    <location>
        <begin position="319"/>
        <end position="337"/>
    </location>
</feature>
<evidence type="ECO:0000259" key="3">
    <source>
        <dbReference type="Pfam" id="PF07786"/>
    </source>
</evidence>
<feature type="transmembrane region" description="Helical" evidence="2">
    <location>
        <begin position="151"/>
        <end position="173"/>
    </location>
</feature>
<feature type="transmembrane region" description="Helical" evidence="2">
    <location>
        <begin position="225"/>
        <end position="243"/>
    </location>
</feature>
<feature type="transmembrane region" description="Helical" evidence="2">
    <location>
        <begin position="291"/>
        <end position="312"/>
    </location>
</feature>
<proteinExistence type="predicted"/>
<feature type="transmembrane region" description="Helical" evidence="2">
    <location>
        <begin position="73"/>
        <end position="90"/>
    </location>
</feature>
<keyword evidence="2" id="KW-1133">Transmembrane helix</keyword>
<keyword evidence="2" id="KW-0812">Transmembrane</keyword>
<dbReference type="GeneID" id="64406127"/>
<feature type="transmembrane region" description="Helical" evidence="2">
    <location>
        <begin position="193"/>
        <end position="213"/>
    </location>
</feature>
<reference evidence="4" key="1">
    <citation type="submission" date="2021-03" db="EMBL/GenBank/DDBJ databases">
        <title>Human Oral Microbial Genomes.</title>
        <authorList>
            <person name="Johnston C.D."/>
            <person name="Chen T."/>
            <person name="Dewhirst F.E."/>
        </authorList>
    </citation>
    <scope>NUCLEOTIDE SEQUENCE</scope>
    <source>
        <strain evidence="4">F0714</strain>
    </source>
</reference>
<dbReference type="Proteomes" id="UP000677180">
    <property type="component" value="Chromosome"/>
</dbReference>
<feature type="domain" description="Heparan-alpha-glucosaminide N-acetyltransferase catalytic" evidence="3">
    <location>
        <begin position="30"/>
        <end position="219"/>
    </location>
</feature>
<dbReference type="EMBL" id="CP072385">
    <property type="protein sequence ID" value="QUC10580.1"/>
    <property type="molecule type" value="Genomic_DNA"/>
</dbReference>
<evidence type="ECO:0000313" key="5">
    <source>
        <dbReference type="Proteomes" id="UP000677180"/>
    </source>
</evidence>
<dbReference type="RefSeq" id="WP_123823872.1">
    <property type="nucleotide sequence ID" value="NZ_CAJZDL010000116.1"/>
</dbReference>
<gene>
    <name evidence="4" type="ORF">J5A53_12475</name>
</gene>